<accession>A0A8S5MLH1</accession>
<keyword evidence="1" id="KW-0812">Transmembrane</keyword>
<keyword evidence="1" id="KW-0472">Membrane</keyword>
<protein>
    <submittedName>
        <fullName evidence="2">Uncharacterized protein</fullName>
    </submittedName>
</protein>
<proteinExistence type="predicted"/>
<keyword evidence="1" id="KW-1133">Transmembrane helix</keyword>
<name>A0A8S5MLH1_9CAUD</name>
<organism evidence="2">
    <name type="scientific">Siphoviridae sp. ctXZx16</name>
    <dbReference type="NCBI Taxonomy" id="2826371"/>
    <lineage>
        <taxon>Viruses</taxon>
        <taxon>Duplodnaviria</taxon>
        <taxon>Heunggongvirae</taxon>
        <taxon>Uroviricota</taxon>
        <taxon>Caudoviricetes</taxon>
    </lineage>
</organism>
<evidence type="ECO:0000256" key="1">
    <source>
        <dbReference type="SAM" id="Phobius"/>
    </source>
</evidence>
<dbReference type="EMBL" id="BK014925">
    <property type="protein sequence ID" value="DAD82911.1"/>
    <property type="molecule type" value="Genomic_DNA"/>
</dbReference>
<feature type="transmembrane region" description="Helical" evidence="1">
    <location>
        <begin position="20"/>
        <end position="40"/>
    </location>
</feature>
<reference evidence="2" key="1">
    <citation type="journal article" date="2021" name="Proc. Natl. Acad. Sci. U.S.A.">
        <title>A Catalog of Tens of Thousands of Viruses from Human Metagenomes Reveals Hidden Associations with Chronic Diseases.</title>
        <authorList>
            <person name="Tisza M.J."/>
            <person name="Buck C.B."/>
        </authorList>
    </citation>
    <scope>NUCLEOTIDE SEQUENCE</scope>
    <source>
        <strain evidence="2">CtXZx16</strain>
    </source>
</reference>
<sequence length="61" mass="7186">MSIATLFKKLLEIIIDVPLFFFITYVFVFAYVIISLYIVFCKHFPQYLVNGFILLGNYVLI</sequence>
<evidence type="ECO:0000313" key="2">
    <source>
        <dbReference type="EMBL" id="DAD82911.1"/>
    </source>
</evidence>